<evidence type="ECO:0000313" key="4">
    <source>
        <dbReference type="EMBL" id="CAB3379625.1"/>
    </source>
</evidence>
<organism evidence="4 5">
    <name type="scientific">Cloeon dipterum</name>
    <dbReference type="NCBI Taxonomy" id="197152"/>
    <lineage>
        <taxon>Eukaryota</taxon>
        <taxon>Metazoa</taxon>
        <taxon>Ecdysozoa</taxon>
        <taxon>Arthropoda</taxon>
        <taxon>Hexapoda</taxon>
        <taxon>Insecta</taxon>
        <taxon>Pterygota</taxon>
        <taxon>Palaeoptera</taxon>
        <taxon>Ephemeroptera</taxon>
        <taxon>Pisciforma</taxon>
        <taxon>Baetidae</taxon>
        <taxon>Cloeon</taxon>
    </lineage>
</organism>
<proteinExistence type="predicted"/>
<keyword evidence="2 3" id="KW-0040">ANK repeat</keyword>
<comment type="caution">
    <text evidence="4">The sequence shown here is derived from an EMBL/GenBank/DDBJ whole genome shotgun (WGS) entry which is preliminary data.</text>
</comment>
<dbReference type="PANTHER" id="PTHR24198:SF165">
    <property type="entry name" value="ANKYRIN REPEAT-CONTAINING PROTEIN-RELATED"/>
    <property type="match status" value="1"/>
</dbReference>
<evidence type="ECO:0000256" key="1">
    <source>
        <dbReference type="ARBA" id="ARBA00022737"/>
    </source>
</evidence>
<dbReference type="Proteomes" id="UP000494165">
    <property type="component" value="Unassembled WGS sequence"/>
</dbReference>
<reference evidence="4 5" key="1">
    <citation type="submission" date="2020-04" db="EMBL/GenBank/DDBJ databases">
        <authorList>
            <person name="Alioto T."/>
            <person name="Alioto T."/>
            <person name="Gomez Garrido J."/>
        </authorList>
    </citation>
    <scope>NUCLEOTIDE SEQUENCE [LARGE SCALE GENOMIC DNA]</scope>
</reference>
<dbReference type="Pfam" id="PF12796">
    <property type="entry name" value="Ank_2"/>
    <property type="match status" value="2"/>
</dbReference>
<dbReference type="PROSITE" id="PS50297">
    <property type="entry name" value="ANK_REP_REGION"/>
    <property type="match status" value="3"/>
</dbReference>
<dbReference type="InterPro" id="IPR002110">
    <property type="entry name" value="Ankyrin_rpt"/>
</dbReference>
<evidence type="ECO:0000256" key="3">
    <source>
        <dbReference type="PROSITE-ProRule" id="PRU00023"/>
    </source>
</evidence>
<dbReference type="OrthoDB" id="3246549at2759"/>
<evidence type="ECO:0000256" key="2">
    <source>
        <dbReference type="ARBA" id="ARBA00023043"/>
    </source>
</evidence>
<dbReference type="PROSITE" id="PS50088">
    <property type="entry name" value="ANK_REPEAT"/>
    <property type="match status" value="3"/>
</dbReference>
<dbReference type="Gene3D" id="1.25.40.20">
    <property type="entry name" value="Ankyrin repeat-containing domain"/>
    <property type="match status" value="2"/>
</dbReference>
<dbReference type="EMBL" id="CADEPI010000190">
    <property type="protein sequence ID" value="CAB3379625.1"/>
    <property type="molecule type" value="Genomic_DNA"/>
</dbReference>
<name>A0A8S1DNF7_9INSE</name>
<feature type="repeat" description="ANK" evidence="3">
    <location>
        <begin position="149"/>
        <end position="176"/>
    </location>
</feature>
<accession>A0A8S1DNF7</accession>
<protein>
    <submittedName>
        <fullName evidence="4">Uncharacterized protein</fullName>
    </submittedName>
</protein>
<dbReference type="InterPro" id="IPR036770">
    <property type="entry name" value="Ankyrin_rpt-contain_sf"/>
</dbReference>
<keyword evidence="1" id="KW-0677">Repeat</keyword>
<keyword evidence="5" id="KW-1185">Reference proteome</keyword>
<evidence type="ECO:0000313" key="5">
    <source>
        <dbReference type="Proteomes" id="UP000494165"/>
    </source>
</evidence>
<dbReference type="AlphaFoldDB" id="A0A8S1DNF7"/>
<sequence>MNGQTPIIVLAQRSPEWFENSYGRVPKCQVFEKENFNTDAPFHPRPRELTIASPSDRELNPFIQCIVHLIDKGADVNLVSDKGSALHIAAENGDLLLVELLLKKGARPSITCYPFNHTPLHCAAQNGHLGVVRTLLLQKDVDIDARSFRSERPVQMALEGGHTAVVEFLLTRGADVTPTFGLIHPDHYILACKAAEMGLRKELEMILGAAPSDGYQRQLDGALTGAARGGKIDLLHDLVQMGANPTHSYLDKAFSWSPLTAAILAGKSESIEALFQLMDAQTQAEEASIALVAAVEKRNLALIRKLVEEMGADINCKDEREFSPITRATQWGIDDIVDYFLNFQHLDLLAPSFNGKTPESFVDNIRNEDIRNRLVSRIMDQKLNSRTGA</sequence>
<dbReference type="PANTHER" id="PTHR24198">
    <property type="entry name" value="ANKYRIN REPEAT AND PROTEIN KINASE DOMAIN-CONTAINING PROTEIN"/>
    <property type="match status" value="1"/>
</dbReference>
<gene>
    <name evidence="4" type="ORF">CLODIP_2_CD16123</name>
</gene>
<dbReference type="PRINTS" id="PR01415">
    <property type="entry name" value="ANKYRIN"/>
</dbReference>
<dbReference type="SMART" id="SM00248">
    <property type="entry name" value="ANK"/>
    <property type="match status" value="6"/>
</dbReference>
<dbReference type="SUPFAM" id="SSF48403">
    <property type="entry name" value="Ankyrin repeat"/>
    <property type="match status" value="1"/>
</dbReference>
<feature type="repeat" description="ANK" evidence="3">
    <location>
        <begin position="115"/>
        <end position="148"/>
    </location>
</feature>
<feature type="repeat" description="ANK" evidence="3">
    <location>
        <begin position="81"/>
        <end position="113"/>
    </location>
</feature>